<dbReference type="RefSeq" id="WP_410525590.1">
    <property type="nucleotide sequence ID" value="NZ_JABZTM010000228.1"/>
</dbReference>
<evidence type="ECO:0000259" key="1">
    <source>
        <dbReference type="Pfam" id="PF14690"/>
    </source>
</evidence>
<dbReference type="AlphaFoldDB" id="A0A9D5WZ03"/>
<protein>
    <submittedName>
        <fullName evidence="2">Transposase family protein</fullName>
    </submittedName>
</protein>
<dbReference type="Proteomes" id="UP000787419">
    <property type="component" value="Unassembled WGS sequence"/>
</dbReference>
<reference evidence="2" key="1">
    <citation type="submission" date="2020-04" db="EMBL/GenBank/DDBJ databases">
        <title>Deep metagenomics examines the oral microbiome during advanced dental caries in children, revealing novel taxa and co-occurrences with host molecules.</title>
        <authorList>
            <person name="Baker J.L."/>
            <person name="Morton J.T."/>
            <person name="Dinis M."/>
            <person name="Alvarez R."/>
            <person name="Tran N.C."/>
            <person name="Knight R."/>
            <person name="Edlund A."/>
        </authorList>
    </citation>
    <scope>NUCLEOTIDE SEQUENCE</scope>
    <source>
        <strain evidence="2">JCVI_32_bin.50</strain>
    </source>
</reference>
<evidence type="ECO:0000313" key="2">
    <source>
        <dbReference type="EMBL" id="MBF1448111.1"/>
    </source>
</evidence>
<dbReference type="EMBL" id="JABZTM010000228">
    <property type="protein sequence ID" value="MBF1448111.1"/>
    <property type="molecule type" value="Genomic_DNA"/>
</dbReference>
<organism evidence="2 3">
    <name type="scientific">Prevotella nigrescens</name>
    <dbReference type="NCBI Taxonomy" id="28133"/>
    <lineage>
        <taxon>Bacteria</taxon>
        <taxon>Pseudomonadati</taxon>
        <taxon>Bacteroidota</taxon>
        <taxon>Bacteroidia</taxon>
        <taxon>Bacteroidales</taxon>
        <taxon>Prevotellaceae</taxon>
        <taxon>Prevotella</taxon>
    </lineage>
</organism>
<dbReference type="InterPro" id="IPR029261">
    <property type="entry name" value="Transposase_Znf"/>
</dbReference>
<gene>
    <name evidence="2" type="ORF">HXN55_12215</name>
</gene>
<dbReference type="Pfam" id="PF14690">
    <property type="entry name" value="Zn_ribbon_ISL3"/>
    <property type="match status" value="1"/>
</dbReference>
<comment type="caution">
    <text evidence="2">The sequence shown here is derived from an EMBL/GenBank/DDBJ whole genome shotgun (WGS) entry which is preliminary data.</text>
</comment>
<feature type="domain" description="Transposase IS204/IS1001/IS1096/IS1165 zinc-finger" evidence="1">
    <location>
        <begin position="57"/>
        <end position="82"/>
    </location>
</feature>
<name>A0A9D5WZ03_9BACT</name>
<proteinExistence type="predicted"/>
<accession>A0A9D5WZ03</accession>
<evidence type="ECO:0000313" key="3">
    <source>
        <dbReference type="Proteomes" id="UP000787419"/>
    </source>
</evidence>
<sequence>MKRQEDILTKLLLQNNDDWEIDRVTCDDSADEIHITLKYRHDTIHVDGKGFPISDFRHERSWRHLDMWQYKTILEARARRYRDGDGIKSVPVPWVMPNSRLSWLMEKNGRNITVHQESDKDCTSSSPVL</sequence>